<sequence length="275" mass="32020">MTKLLKSKKTNLPFMSHDMFIIIEYSFHKVNNEKNYEPLLEDPDSLFYLTKSGKEMNQQNKKTGKYCLIKHLEIYDSNDNKIVTKSSGFPSSHGFIAAYEVVECLLLAAKTIVNEQNFISIIQRPVFIVSNLMLNIDVLHHIITKFLINDVWCNEWKCSTDDGDNVKIILWAFMGTCGMEAKQLFRMAVQHNSQINIYTNINLLSQMNFCKLEDILPTHYTRTPQVKRIKKHAYLIRRNRQPIIISPRIYVTCNPQEVGSILTTQYNNCLKVFEK</sequence>
<protein>
    <submittedName>
        <fullName evidence="1">Uncharacterized protein</fullName>
    </submittedName>
</protein>
<dbReference type="EMBL" id="SBIQ01000331">
    <property type="protein sequence ID" value="KAF7679703.1"/>
    <property type="molecule type" value="Genomic_DNA"/>
</dbReference>
<dbReference type="Proteomes" id="UP001516464">
    <property type="component" value="Unassembled WGS sequence"/>
</dbReference>
<evidence type="ECO:0000313" key="1">
    <source>
        <dbReference type="EMBL" id="KAF7679703.1"/>
    </source>
</evidence>
<organism evidence="1 2">
    <name type="scientific">Astathelohania contejeani</name>
    <dbReference type="NCBI Taxonomy" id="164912"/>
    <lineage>
        <taxon>Eukaryota</taxon>
        <taxon>Fungi</taxon>
        <taxon>Fungi incertae sedis</taxon>
        <taxon>Microsporidia</taxon>
        <taxon>Astathelohaniidae</taxon>
        <taxon>Astathelohania</taxon>
    </lineage>
</organism>
<name>A0ABQ7HVW3_9MICR</name>
<reference evidence="1 2" key="1">
    <citation type="submission" date="2019-01" db="EMBL/GenBank/DDBJ databases">
        <title>Genomes sequencing and comparative genomics of infectious freshwater microsporidia, Cucumispora dikerogammari and Thelohania contejeani.</title>
        <authorList>
            <person name="Cormier A."/>
            <person name="Giraud I."/>
            <person name="Wattier R."/>
            <person name="Teixeira M."/>
            <person name="Grandjean F."/>
            <person name="Rigaud T."/>
            <person name="Cordaux R."/>
        </authorList>
    </citation>
    <scope>NUCLEOTIDE SEQUENCE [LARGE SCALE GENOMIC DNA]</scope>
    <source>
        <strain evidence="1">T1</strain>
        <tissue evidence="1">Spores</tissue>
    </source>
</reference>
<proteinExistence type="predicted"/>
<comment type="caution">
    <text evidence="1">The sequence shown here is derived from an EMBL/GenBank/DDBJ whole genome shotgun (WGS) entry which is preliminary data.</text>
</comment>
<gene>
    <name evidence="1" type="ORF">TCON_2496</name>
</gene>
<accession>A0ABQ7HVW3</accession>
<keyword evidence="2" id="KW-1185">Reference proteome</keyword>
<evidence type="ECO:0000313" key="2">
    <source>
        <dbReference type="Proteomes" id="UP001516464"/>
    </source>
</evidence>